<protein>
    <recommendedName>
        <fullName evidence="1">Fanconi anemia core complex-associated protein 24 pseudonuclease domain-containing protein</fullName>
    </recommendedName>
</protein>
<dbReference type="SUPFAM" id="SSF47781">
    <property type="entry name" value="RuvA domain 2-like"/>
    <property type="match status" value="1"/>
</dbReference>
<reference evidence="2 3" key="1">
    <citation type="submission" date="2024-04" db="EMBL/GenBank/DDBJ databases">
        <authorList>
            <consortium name="Genoscope - CEA"/>
            <person name="William W."/>
        </authorList>
    </citation>
    <scope>NUCLEOTIDE SEQUENCE [LARGE SCALE GENOMIC DNA]</scope>
</reference>
<organism evidence="2 3">
    <name type="scientific">Lymnaea stagnalis</name>
    <name type="common">Great pond snail</name>
    <name type="synonym">Helix stagnalis</name>
    <dbReference type="NCBI Taxonomy" id="6523"/>
    <lineage>
        <taxon>Eukaryota</taxon>
        <taxon>Metazoa</taxon>
        <taxon>Spiralia</taxon>
        <taxon>Lophotrochozoa</taxon>
        <taxon>Mollusca</taxon>
        <taxon>Gastropoda</taxon>
        <taxon>Heterobranchia</taxon>
        <taxon>Euthyneura</taxon>
        <taxon>Panpulmonata</taxon>
        <taxon>Hygrophila</taxon>
        <taxon>Lymnaeoidea</taxon>
        <taxon>Lymnaeidae</taxon>
        <taxon>Lymnaea</taxon>
    </lineage>
</organism>
<sequence length="211" mass="22864">MNNTQTIGIKVPVGHITANSRWTGSNLVTILQASIPVQFESSTSAIDFYPSCNTGVVYISEAEIVEGCAFKRKVARLRKASKVHGIVVVEKTVSCSQYFPEIQKFCVSDLGLDLIPVNTQAEAAGFLVQLVYVTSRLDRNPFQKQLPLPKRDPAVLAALTSCPGLGKAKATALLEKFPSIHVICQATQQELAAVLGKASALKLYNFFHSPT</sequence>
<dbReference type="InterPro" id="IPR026985">
    <property type="entry name" value="FAAP24"/>
</dbReference>
<dbReference type="Gene3D" id="3.40.50.10130">
    <property type="match status" value="1"/>
</dbReference>
<gene>
    <name evidence="2" type="ORF">GSLYS_00007272001</name>
</gene>
<dbReference type="Pfam" id="PF17949">
    <property type="entry name" value="PND"/>
    <property type="match status" value="1"/>
</dbReference>
<accession>A0AAV2HIK3</accession>
<comment type="caution">
    <text evidence="2">The sequence shown here is derived from an EMBL/GenBank/DDBJ whole genome shotgun (WGS) entry which is preliminary data.</text>
</comment>
<dbReference type="InterPro" id="IPR010994">
    <property type="entry name" value="RuvA_2-like"/>
</dbReference>
<dbReference type="GO" id="GO:0043240">
    <property type="term" value="C:Fanconi anaemia nuclear complex"/>
    <property type="evidence" value="ECO:0007669"/>
    <property type="project" value="InterPro"/>
</dbReference>
<dbReference type="GO" id="GO:0036297">
    <property type="term" value="P:interstrand cross-link repair"/>
    <property type="evidence" value="ECO:0007669"/>
    <property type="project" value="InterPro"/>
</dbReference>
<dbReference type="Gene3D" id="1.10.150.20">
    <property type="entry name" value="5' to 3' exonuclease, C-terminal subdomain"/>
    <property type="match status" value="1"/>
</dbReference>
<dbReference type="Proteomes" id="UP001497497">
    <property type="component" value="Unassembled WGS sequence"/>
</dbReference>
<name>A0AAV2HIK3_LYMST</name>
<evidence type="ECO:0000313" key="3">
    <source>
        <dbReference type="Proteomes" id="UP001497497"/>
    </source>
</evidence>
<evidence type="ECO:0000313" key="2">
    <source>
        <dbReference type="EMBL" id="CAL1533254.1"/>
    </source>
</evidence>
<dbReference type="EMBL" id="CAXITT010000139">
    <property type="protein sequence ID" value="CAL1533254.1"/>
    <property type="molecule type" value="Genomic_DNA"/>
</dbReference>
<dbReference type="CDD" id="cd20076">
    <property type="entry name" value="XPF_nuclease_FAAP24"/>
    <property type="match status" value="1"/>
</dbReference>
<dbReference type="AlphaFoldDB" id="A0AAV2HIK3"/>
<dbReference type="GO" id="GO:0003682">
    <property type="term" value="F:chromatin binding"/>
    <property type="evidence" value="ECO:0007669"/>
    <property type="project" value="TreeGrafter"/>
</dbReference>
<feature type="domain" description="Fanconi anemia core complex-associated protein 24 pseudonuclease" evidence="1">
    <location>
        <begin position="9"/>
        <end position="131"/>
    </location>
</feature>
<dbReference type="PANTHER" id="PTHR31786">
    <property type="entry name" value="FANCONI ANEMIA CORE COMPLEX-ASSOCIATED PROTEIN 24"/>
    <property type="match status" value="1"/>
</dbReference>
<proteinExistence type="predicted"/>
<keyword evidence="3" id="KW-1185">Reference proteome</keyword>
<dbReference type="InterPro" id="IPR040646">
    <property type="entry name" value="PND"/>
</dbReference>
<dbReference type="PANTHER" id="PTHR31786:SF2">
    <property type="entry name" value="FANCONI ANEMIA CORE COMPLEX-ASSOCIATED PROTEIN 24"/>
    <property type="match status" value="1"/>
</dbReference>
<evidence type="ECO:0000259" key="1">
    <source>
        <dbReference type="Pfam" id="PF17949"/>
    </source>
</evidence>